<dbReference type="PANTHER" id="PTHR42789:SF1">
    <property type="entry name" value="D-ISOMER SPECIFIC 2-HYDROXYACID DEHYDROGENASE FAMILY PROTEIN (AFU_ORTHOLOGUE AFUA_6G10090)"/>
    <property type="match status" value="1"/>
</dbReference>
<dbReference type="Proteomes" id="UP001431010">
    <property type="component" value="Chromosome"/>
</dbReference>
<reference evidence="8" key="1">
    <citation type="journal article" date="2024" name="Antonie Van Leeuwenhoek">
        <title>Bradyrhizobium ontarionense sp. nov., a novel bacterial symbiont isolated from Aeschynomene indica (Indian jointvetch), harbours photosynthesis, nitrogen fixation and nitrous oxide (N2O) reductase genes.</title>
        <authorList>
            <person name="Bromfield E.S.P."/>
            <person name="Cloutier S."/>
        </authorList>
    </citation>
    <scope>NUCLEOTIDE SEQUENCE</scope>
    <source>
        <strain evidence="8">A19</strain>
    </source>
</reference>
<evidence type="ECO:0000259" key="6">
    <source>
        <dbReference type="Pfam" id="PF00389"/>
    </source>
</evidence>
<dbReference type="Gene3D" id="3.40.50.720">
    <property type="entry name" value="NAD(P)-binding Rossmann-like Domain"/>
    <property type="match status" value="2"/>
</dbReference>
<protein>
    <submittedName>
        <fullName evidence="8">D-2-hydroxyacid dehydrogenase family protein</fullName>
    </submittedName>
</protein>
<keyword evidence="9" id="KW-1185">Reference proteome</keyword>
<feature type="domain" description="D-isomer specific 2-hydroxyacid dehydrogenase NAD-binding" evidence="7">
    <location>
        <begin position="129"/>
        <end position="302"/>
    </location>
</feature>
<evidence type="ECO:0000313" key="8">
    <source>
        <dbReference type="EMBL" id="UFZ06720.1"/>
    </source>
</evidence>
<keyword evidence="3 5" id="KW-0560">Oxidoreductase</keyword>
<evidence type="ECO:0000313" key="9">
    <source>
        <dbReference type="Proteomes" id="UP001431010"/>
    </source>
</evidence>
<dbReference type="PANTHER" id="PTHR42789">
    <property type="entry name" value="D-ISOMER SPECIFIC 2-HYDROXYACID DEHYDROGENASE FAMILY PROTEIN (AFU_ORTHOLOGUE AFUA_6G10090)"/>
    <property type="match status" value="1"/>
</dbReference>
<accession>A0ABY3RII6</accession>
<dbReference type="Pfam" id="PF02826">
    <property type="entry name" value="2-Hacid_dh_C"/>
    <property type="match status" value="1"/>
</dbReference>
<dbReference type="PROSITE" id="PS00065">
    <property type="entry name" value="D_2_HYDROXYACID_DH_1"/>
    <property type="match status" value="1"/>
</dbReference>
<feature type="domain" description="D-isomer specific 2-hydroxyacid dehydrogenase catalytic" evidence="6">
    <location>
        <begin position="48"/>
        <end position="317"/>
    </location>
</feature>
<comment type="similarity">
    <text evidence="1 5">Belongs to the D-isomer specific 2-hydroxyacid dehydrogenase family.</text>
</comment>
<dbReference type="InterPro" id="IPR036291">
    <property type="entry name" value="NAD(P)-bd_dom_sf"/>
</dbReference>
<keyword evidence="2" id="KW-0028">Amino-acid biosynthesis</keyword>
<dbReference type="InterPro" id="IPR006139">
    <property type="entry name" value="D-isomer_2_OHA_DH_cat_dom"/>
</dbReference>
<evidence type="ECO:0000256" key="4">
    <source>
        <dbReference type="ARBA" id="ARBA00023027"/>
    </source>
</evidence>
<dbReference type="Pfam" id="PF00389">
    <property type="entry name" value="2-Hacid_dh"/>
    <property type="match status" value="1"/>
</dbReference>
<keyword evidence="4" id="KW-0520">NAD</keyword>
<dbReference type="SUPFAM" id="SSF52283">
    <property type="entry name" value="Formate/glycerate dehydrogenase catalytic domain-like"/>
    <property type="match status" value="1"/>
</dbReference>
<dbReference type="SUPFAM" id="SSF51735">
    <property type="entry name" value="NAD(P)-binding Rossmann-fold domains"/>
    <property type="match status" value="1"/>
</dbReference>
<evidence type="ECO:0000259" key="7">
    <source>
        <dbReference type="Pfam" id="PF02826"/>
    </source>
</evidence>
<dbReference type="InterPro" id="IPR050857">
    <property type="entry name" value="D-2-hydroxyacid_DH"/>
</dbReference>
<evidence type="ECO:0000256" key="3">
    <source>
        <dbReference type="ARBA" id="ARBA00023002"/>
    </source>
</evidence>
<evidence type="ECO:0000256" key="2">
    <source>
        <dbReference type="ARBA" id="ARBA00022605"/>
    </source>
</evidence>
<evidence type="ECO:0000256" key="5">
    <source>
        <dbReference type="RuleBase" id="RU003719"/>
    </source>
</evidence>
<dbReference type="RefSeq" id="WP_231326177.1">
    <property type="nucleotide sequence ID" value="NZ_CP088156.1"/>
</dbReference>
<dbReference type="InterPro" id="IPR006140">
    <property type="entry name" value="D-isomer_DH_NAD-bd"/>
</dbReference>
<organism evidence="8 9">
    <name type="scientific">Bradyrhizobium ontarionense</name>
    <dbReference type="NCBI Taxonomy" id="2898149"/>
    <lineage>
        <taxon>Bacteria</taxon>
        <taxon>Pseudomonadati</taxon>
        <taxon>Pseudomonadota</taxon>
        <taxon>Alphaproteobacteria</taxon>
        <taxon>Hyphomicrobiales</taxon>
        <taxon>Nitrobacteraceae</taxon>
        <taxon>Bradyrhizobium</taxon>
    </lineage>
</organism>
<proteinExistence type="inferred from homology"/>
<evidence type="ECO:0000256" key="1">
    <source>
        <dbReference type="ARBA" id="ARBA00005854"/>
    </source>
</evidence>
<dbReference type="InterPro" id="IPR029752">
    <property type="entry name" value="D-isomer_DH_CS1"/>
</dbReference>
<name>A0ABY3RII6_9BRAD</name>
<sequence length="332" mass="35524">MTDGRRLAVSGSLLHDRRVDITVPDCGGNPVIEAAFRRHLQGQAGVFIHHDRPEDADALARRIGDVTTVLQFFSARPLSAGVLEASSAKRIIVAGPIGASVDLEAARRRNMAVYETPGLASASVAEYTIALALALGRRMTDGCLELRSGRWHATFGRGLFGKTVGIVGLGRVGGRVADLCKAFSARVLAWSPSLTDVRAAELGVRRTELDELAAGSDVISLHMRLSPTTKGLFDARLIDLMRPTAFLINTARAGLVDGEALRQALSARRIAGAALDVFDDEPIGPGSPWLQTDNVLLSPHMAWMSEEALEAFVGAAVDFAIRGDESRVRRVV</sequence>
<dbReference type="EMBL" id="CP088156">
    <property type="protein sequence ID" value="UFZ06720.1"/>
    <property type="molecule type" value="Genomic_DNA"/>
</dbReference>
<gene>
    <name evidence="8" type="ORF">LQG66_10645</name>
</gene>